<dbReference type="SMART" id="SM00388">
    <property type="entry name" value="HisKA"/>
    <property type="match status" value="1"/>
</dbReference>
<gene>
    <name evidence="9" type="ORF">GCM10010844_41120</name>
</gene>
<dbReference type="InterPro" id="IPR005467">
    <property type="entry name" value="His_kinase_dom"/>
</dbReference>
<dbReference type="Gene3D" id="3.30.565.10">
    <property type="entry name" value="Histidine kinase-like ATPase, C-terminal domain"/>
    <property type="match status" value="1"/>
</dbReference>
<evidence type="ECO:0000256" key="5">
    <source>
        <dbReference type="ARBA" id="ARBA00022777"/>
    </source>
</evidence>
<dbReference type="Pfam" id="PF02518">
    <property type="entry name" value="HATPase_c"/>
    <property type="match status" value="1"/>
</dbReference>
<feature type="coiled-coil region" evidence="7">
    <location>
        <begin position="117"/>
        <end position="144"/>
    </location>
</feature>
<dbReference type="SMART" id="SM00091">
    <property type="entry name" value="PAS"/>
    <property type="match status" value="1"/>
</dbReference>
<sequence>MTRHAHLHPDPVHELLRNLPDPAFVVDEEWRFTFVNALAAAFVGWPGKPEDLKGLPLWETFPDARLTPLFDLGHRVMTLRQAEHIEVHYDPVQTWIELRAFPFQQGIAVQYRDITPRKQAEAERERAESLVEQLKTQHEALLDANEALNAFTHSVAHDLRSPVRHVLGFTALARTKLHDPDAARRHLDVVENAGQRLSMVIDAMLVLARNTTLPLDVEPIELEALTQQVWAELSPDRQDRTVDWTLQALPTVQGDRSMLHQLLSNLLGNALKYTRDRAVARITVWAERTPPGWTFHVQDNGVGFDPAQAGRLFQVFQRLHSDTAFEGTGVGLANVKRIAERHGGAVTAHGSPGEGARFSVYLPSP</sequence>
<evidence type="ECO:0000259" key="8">
    <source>
        <dbReference type="PROSITE" id="PS50109"/>
    </source>
</evidence>
<dbReference type="InterPro" id="IPR036890">
    <property type="entry name" value="HATPase_C_sf"/>
</dbReference>
<comment type="caution">
    <text evidence="9">The sequence shown here is derived from an EMBL/GenBank/DDBJ whole genome shotgun (WGS) entry which is preliminary data.</text>
</comment>
<dbReference type="Gene3D" id="3.30.450.20">
    <property type="entry name" value="PAS domain"/>
    <property type="match status" value="1"/>
</dbReference>
<dbReference type="SMART" id="SM00387">
    <property type="entry name" value="HATPase_c"/>
    <property type="match status" value="1"/>
</dbReference>
<evidence type="ECO:0000256" key="3">
    <source>
        <dbReference type="ARBA" id="ARBA00022553"/>
    </source>
</evidence>
<dbReference type="InterPro" id="IPR004358">
    <property type="entry name" value="Sig_transdc_His_kin-like_C"/>
</dbReference>
<dbReference type="PANTHER" id="PTHR42878">
    <property type="entry name" value="TWO-COMPONENT HISTIDINE KINASE"/>
    <property type="match status" value="1"/>
</dbReference>
<keyword evidence="3" id="KW-0597">Phosphoprotein</keyword>
<reference evidence="10" key="1">
    <citation type="journal article" date="2019" name="Int. J. Syst. Evol. Microbiol.">
        <title>The Global Catalogue of Microorganisms (GCM) 10K type strain sequencing project: providing services to taxonomists for standard genome sequencing and annotation.</title>
        <authorList>
            <consortium name="The Broad Institute Genomics Platform"/>
            <consortium name="The Broad Institute Genome Sequencing Center for Infectious Disease"/>
            <person name="Wu L."/>
            <person name="Ma J."/>
        </authorList>
    </citation>
    <scope>NUCLEOTIDE SEQUENCE [LARGE SCALE GENOMIC DNA]</scope>
    <source>
        <strain evidence="10">JCM 19173</strain>
    </source>
</reference>
<evidence type="ECO:0000256" key="1">
    <source>
        <dbReference type="ARBA" id="ARBA00000085"/>
    </source>
</evidence>
<dbReference type="CDD" id="cd00130">
    <property type="entry name" value="PAS"/>
    <property type="match status" value="1"/>
</dbReference>
<feature type="domain" description="Histidine kinase" evidence="8">
    <location>
        <begin position="154"/>
        <end position="365"/>
    </location>
</feature>
<dbReference type="EMBL" id="BMPE01000026">
    <property type="protein sequence ID" value="GGL18050.1"/>
    <property type="molecule type" value="Genomic_DNA"/>
</dbReference>
<dbReference type="Pfam" id="PF00512">
    <property type="entry name" value="HisKA"/>
    <property type="match status" value="1"/>
</dbReference>
<evidence type="ECO:0000313" key="9">
    <source>
        <dbReference type="EMBL" id="GGL18050.1"/>
    </source>
</evidence>
<keyword evidence="5" id="KW-0418">Kinase</keyword>
<evidence type="ECO:0000313" key="10">
    <source>
        <dbReference type="Proteomes" id="UP000604341"/>
    </source>
</evidence>
<dbReference type="NCBIfam" id="TIGR00229">
    <property type="entry name" value="sensory_box"/>
    <property type="match status" value="1"/>
</dbReference>
<keyword evidence="4" id="KW-0808">Transferase</keyword>
<keyword evidence="10" id="KW-1185">Reference proteome</keyword>
<dbReference type="Proteomes" id="UP000604341">
    <property type="component" value="Unassembled WGS sequence"/>
</dbReference>
<dbReference type="InterPro" id="IPR013656">
    <property type="entry name" value="PAS_4"/>
</dbReference>
<accession>A0ABQ2FQW4</accession>
<dbReference type="SUPFAM" id="SSF47384">
    <property type="entry name" value="Homodimeric domain of signal transducing histidine kinase"/>
    <property type="match status" value="1"/>
</dbReference>
<protein>
    <recommendedName>
        <fullName evidence="2">histidine kinase</fullName>
        <ecNumber evidence="2">2.7.13.3</ecNumber>
    </recommendedName>
</protein>
<dbReference type="EC" id="2.7.13.3" evidence="2"/>
<keyword evidence="7" id="KW-0175">Coiled coil</keyword>
<dbReference type="PROSITE" id="PS50109">
    <property type="entry name" value="HIS_KIN"/>
    <property type="match status" value="1"/>
</dbReference>
<dbReference type="InterPro" id="IPR003661">
    <property type="entry name" value="HisK_dim/P_dom"/>
</dbReference>
<dbReference type="SUPFAM" id="SSF55785">
    <property type="entry name" value="PYP-like sensor domain (PAS domain)"/>
    <property type="match status" value="1"/>
</dbReference>
<dbReference type="InterPro" id="IPR036097">
    <property type="entry name" value="HisK_dim/P_sf"/>
</dbReference>
<evidence type="ECO:0000256" key="6">
    <source>
        <dbReference type="ARBA" id="ARBA00023136"/>
    </source>
</evidence>
<evidence type="ECO:0000256" key="4">
    <source>
        <dbReference type="ARBA" id="ARBA00022679"/>
    </source>
</evidence>
<keyword evidence="6" id="KW-0472">Membrane</keyword>
<dbReference type="SUPFAM" id="SSF55874">
    <property type="entry name" value="ATPase domain of HSP90 chaperone/DNA topoisomerase II/histidine kinase"/>
    <property type="match status" value="1"/>
</dbReference>
<organism evidence="9 10">
    <name type="scientific">Deinococcus radiotolerans</name>
    <dbReference type="NCBI Taxonomy" id="1309407"/>
    <lineage>
        <taxon>Bacteria</taxon>
        <taxon>Thermotogati</taxon>
        <taxon>Deinococcota</taxon>
        <taxon>Deinococci</taxon>
        <taxon>Deinococcales</taxon>
        <taxon>Deinococcaceae</taxon>
        <taxon>Deinococcus</taxon>
    </lineage>
</organism>
<evidence type="ECO:0000256" key="2">
    <source>
        <dbReference type="ARBA" id="ARBA00012438"/>
    </source>
</evidence>
<dbReference type="InterPro" id="IPR003594">
    <property type="entry name" value="HATPase_dom"/>
</dbReference>
<dbReference type="InterPro" id="IPR050351">
    <property type="entry name" value="BphY/WalK/GraS-like"/>
</dbReference>
<dbReference type="PANTHER" id="PTHR42878:SF15">
    <property type="entry name" value="BACTERIOPHYTOCHROME"/>
    <property type="match status" value="1"/>
</dbReference>
<name>A0ABQ2FQW4_9DEIO</name>
<dbReference type="CDD" id="cd00082">
    <property type="entry name" value="HisKA"/>
    <property type="match status" value="1"/>
</dbReference>
<comment type="catalytic activity">
    <reaction evidence="1">
        <text>ATP + protein L-histidine = ADP + protein N-phospho-L-histidine.</text>
        <dbReference type="EC" id="2.7.13.3"/>
    </reaction>
</comment>
<dbReference type="PRINTS" id="PR00344">
    <property type="entry name" value="BCTRLSENSOR"/>
</dbReference>
<dbReference type="InterPro" id="IPR000014">
    <property type="entry name" value="PAS"/>
</dbReference>
<dbReference type="Pfam" id="PF08448">
    <property type="entry name" value="PAS_4"/>
    <property type="match status" value="1"/>
</dbReference>
<dbReference type="Gene3D" id="1.10.287.130">
    <property type="match status" value="1"/>
</dbReference>
<dbReference type="RefSeq" id="WP_189070857.1">
    <property type="nucleotide sequence ID" value="NZ_BMPE01000026.1"/>
</dbReference>
<evidence type="ECO:0000256" key="7">
    <source>
        <dbReference type="SAM" id="Coils"/>
    </source>
</evidence>
<proteinExistence type="predicted"/>
<dbReference type="InterPro" id="IPR035965">
    <property type="entry name" value="PAS-like_dom_sf"/>
</dbReference>